<evidence type="ECO:0000313" key="7">
    <source>
        <dbReference type="EMBL" id="AKT40973.1"/>
    </source>
</evidence>
<dbReference type="EMBL" id="CP012159">
    <property type="protein sequence ID" value="AKT40973.1"/>
    <property type="molecule type" value="Genomic_DNA"/>
</dbReference>
<dbReference type="InterPro" id="IPR012340">
    <property type="entry name" value="NA-bd_OB-fold"/>
</dbReference>
<evidence type="ECO:0000256" key="1">
    <source>
        <dbReference type="ARBA" id="ARBA00007572"/>
    </source>
</evidence>
<dbReference type="Gene3D" id="3.30.1490.70">
    <property type="match status" value="1"/>
</dbReference>
<dbReference type="InterPro" id="IPR012309">
    <property type="entry name" value="DNA_ligase_ATP-dep_C"/>
</dbReference>
<proteinExistence type="inferred from homology"/>
<dbReference type="SUPFAM" id="SSF56091">
    <property type="entry name" value="DNA ligase/mRNA capping enzyme, catalytic domain"/>
    <property type="match status" value="1"/>
</dbReference>
<dbReference type="OrthoDB" id="9802472at2"/>
<feature type="compositionally biased region" description="Low complexity" evidence="5">
    <location>
        <begin position="55"/>
        <end position="69"/>
    </location>
</feature>
<dbReference type="InterPro" id="IPR012310">
    <property type="entry name" value="DNA_ligase_ATP-dep_cent"/>
</dbReference>
<dbReference type="GO" id="GO:0003910">
    <property type="term" value="F:DNA ligase (ATP) activity"/>
    <property type="evidence" value="ECO:0007669"/>
    <property type="project" value="UniProtKB-EC"/>
</dbReference>
<dbReference type="InterPro" id="IPR050191">
    <property type="entry name" value="ATP-dep_DNA_ligase"/>
</dbReference>
<comment type="catalytic activity">
    <reaction evidence="4">
        <text>ATP + (deoxyribonucleotide)n-3'-hydroxyl + 5'-phospho-(deoxyribonucleotide)m = (deoxyribonucleotide)n+m + AMP + diphosphate.</text>
        <dbReference type="EC" id="6.5.1.1"/>
    </reaction>
</comment>
<dbReference type="Gene3D" id="2.40.50.140">
    <property type="entry name" value="Nucleic acid-binding proteins"/>
    <property type="match status" value="1"/>
</dbReference>
<reference evidence="7 8" key="1">
    <citation type="submission" date="2015-07" db="EMBL/GenBank/DDBJ databases">
        <title>Genome analysis of myxobacterium Chondromyces crocatus Cm c5 reveals a high potential for natural compound synthesis and the genetic basis for the loss of fruiting body formation.</title>
        <authorList>
            <person name="Zaburannyi N."/>
            <person name="Bunk B."/>
            <person name="Maier J."/>
            <person name="Overmann J."/>
            <person name="Mueller R."/>
        </authorList>
    </citation>
    <scope>NUCLEOTIDE SEQUENCE [LARGE SCALE GENOMIC DNA]</scope>
    <source>
        <strain evidence="7 8">Cm c5</strain>
    </source>
</reference>
<dbReference type="AlphaFoldDB" id="A0A0K1EK48"/>
<dbReference type="Pfam" id="PF01068">
    <property type="entry name" value="DNA_ligase_A_M"/>
    <property type="match status" value="1"/>
</dbReference>
<evidence type="ECO:0000256" key="2">
    <source>
        <dbReference type="ARBA" id="ARBA00012727"/>
    </source>
</evidence>
<accession>A0A0K1EK48</accession>
<comment type="similarity">
    <text evidence="1">Belongs to the ATP-dependent DNA ligase family.</text>
</comment>
<dbReference type="GO" id="GO:0005524">
    <property type="term" value="F:ATP binding"/>
    <property type="evidence" value="ECO:0007669"/>
    <property type="project" value="InterPro"/>
</dbReference>
<dbReference type="PATRIC" id="fig|52.7.peg.5676"/>
<sequence>MASRNAHTTREAPPGTHAGTRGAKAGKRKAKAAERRTKPPVRGERRRKAATNGRTSGTATATLGATSETVDSAWLEPQLATLVERPPRGPGWVHEIKIDGYRILAQREGEVVRLSSRRGRDWTEKFPTIAAAVAALPVTSALIDGEVAAVLPDGRTSFQALQGALSRGSDARLYYFAFDLLYLDGRELVSAPLAERKAALETLLAGRPEGSKVRLCDHLEEDGVQVLQHACRLGLEGVVSKRADAPYRSGRNLDWQKSKCTTRQEVVIGGFTDPEAGRVGLGALLCGVHDAQGELHYAGRVGTGFTASVLRTLRRRLGAIERKTSPFTERVSGRRGVPVHWVKPVLVAEVEFTEWTEGGQMRHPSFQGLRGDKLASQVVREVPVAAEKARRRGVSPRRRAAQER</sequence>
<evidence type="ECO:0000313" key="8">
    <source>
        <dbReference type="Proteomes" id="UP000067626"/>
    </source>
</evidence>
<dbReference type="RefSeq" id="WP_082362779.1">
    <property type="nucleotide sequence ID" value="NZ_CP012159.1"/>
</dbReference>
<dbReference type="PROSITE" id="PS50160">
    <property type="entry name" value="DNA_LIGASE_A3"/>
    <property type="match status" value="1"/>
</dbReference>
<dbReference type="CDD" id="cd07971">
    <property type="entry name" value="OBF_DNA_ligase_LigD"/>
    <property type="match status" value="1"/>
</dbReference>
<dbReference type="PANTHER" id="PTHR45674:SF4">
    <property type="entry name" value="DNA LIGASE 1"/>
    <property type="match status" value="1"/>
</dbReference>
<dbReference type="Proteomes" id="UP000067626">
    <property type="component" value="Chromosome"/>
</dbReference>
<evidence type="ECO:0000256" key="3">
    <source>
        <dbReference type="ARBA" id="ARBA00022598"/>
    </source>
</evidence>
<keyword evidence="8" id="KW-1185">Reference proteome</keyword>
<dbReference type="PANTHER" id="PTHR45674">
    <property type="entry name" value="DNA LIGASE 1/3 FAMILY MEMBER"/>
    <property type="match status" value="1"/>
</dbReference>
<protein>
    <recommendedName>
        <fullName evidence="2">DNA ligase (ATP)</fullName>
        <ecNumber evidence="2">6.5.1.1</ecNumber>
    </recommendedName>
</protein>
<dbReference type="CDD" id="cd07906">
    <property type="entry name" value="Adenylation_DNA_ligase_LigD_LigC"/>
    <property type="match status" value="1"/>
</dbReference>
<evidence type="ECO:0000256" key="4">
    <source>
        <dbReference type="ARBA" id="ARBA00034003"/>
    </source>
</evidence>
<dbReference type="Gene3D" id="3.30.470.30">
    <property type="entry name" value="DNA ligase/mRNA capping enzyme"/>
    <property type="match status" value="1"/>
</dbReference>
<gene>
    <name evidence="7" type="primary">ligD</name>
    <name evidence="7" type="ORF">CMC5_051300</name>
</gene>
<dbReference type="SUPFAM" id="SSF50249">
    <property type="entry name" value="Nucleic acid-binding proteins"/>
    <property type="match status" value="1"/>
</dbReference>
<dbReference type="KEGG" id="ccro:CMC5_051300"/>
<keyword evidence="3 7" id="KW-0436">Ligase</keyword>
<dbReference type="GO" id="GO:0006281">
    <property type="term" value="P:DNA repair"/>
    <property type="evidence" value="ECO:0007669"/>
    <property type="project" value="InterPro"/>
</dbReference>
<dbReference type="GO" id="GO:0006310">
    <property type="term" value="P:DNA recombination"/>
    <property type="evidence" value="ECO:0007669"/>
    <property type="project" value="InterPro"/>
</dbReference>
<dbReference type="EC" id="6.5.1.1" evidence="2"/>
<dbReference type="InterPro" id="IPR014146">
    <property type="entry name" value="LigD_ligase_dom"/>
</dbReference>
<feature type="region of interest" description="Disordered" evidence="5">
    <location>
        <begin position="1"/>
        <end position="69"/>
    </location>
</feature>
<dbReference type="STRING" id="52.CMC5_051300"/>
<evidence type="ECO:0000259" key="6">
    <source>
        <dbReference type="PROSITE" id="PS50160"/>
    </source>
</evidence>
<dbReference type="Pfam" id="PF04679">
    <property type="entry name" value="DNA_ligase_A_C"/>
    <property type="match status" value="1"/>
</dbReference>
<organism evidence="7 8">
    <name type="scientific">Chondromyces crocatus</name>
    <dbReference type="NCBI Taxonomy" id="52"/>
    <lineage>
        <taxon>Bacteria</taxon>
        <taxon>Pseudomonadati</taxon>
        <taxon>Myxococcota</taxon>
        <taxon>Polyangia</taxon>
        <taxon>Polyangiales</taxon>
        <taxon>Polyangiaceae</taxon>
        <taxon>Chondromyces</taxon>
    </lineage>
</organism>
<evidence type="ECO:0000256" key="5">
    <source>
        <dbReference type="SAM" id="MobiDB-lite"/>
    </source>
</evidence>
<name>A0A0K1EK48_CHOCO</name>
<feature type="domain" description="ATP-dependent DNA ligase family profile" evidence="6">
    <location>
        <begin position="166"/>
        <end position="259"/>
    </location>
</feature>
<dbReference type="NCBIfam" id="TIGR02779">
    <property type="entry name" value="NHEJ_ligase_lig"/>
    <property type="match status" value="1"/>
</dbReference>
<feature type="compositionally biased region" description="Basic and acidic residues" evidence="5">
    <location>
        <begin position="31"/>
        <end position="43"/>
    </location>
</feature>